<comment type="caution">
    <text evidence="2">The sequence shown here is derived from an EMBL/GenBank/DDBJ whole genome shotgun (WGS) entry which is preliminary data.</text>
</comment>
<gene>
    <name evidence="2" type="ORF">GO988_20220</name>
</gene>
<dbReference type="RefSeq" id="WP_157569016.1">
    <property type="nucleotide sequence ID" value="NZ_WQKZ01000006.1"/>
</dbReference>
<name>A0A7K1TK14_9BACT</name>
<dbReference type="Proteomes" id="UP000441336">
    <property type="component" value="Unassembled WGS sequence"/>
</dbReference>
<reference evidence="2 3" key="1">
    <citation type="submission" date="2019-12" db="EMBL/GenBank/DDBJ databases">
        <title>Hymenobacter sp. HMF4947 Genome sequencing and assembly.</title>
        <authorList>
            <person name="Kang H."/>
            <person name="Cha I."/>
            <person name="Kim H."/>
            <person name="Joh K."/>
        </authorList>
    </citation>
    <scope>NUCLEOTIDE SEQUENCE [LARGE SCALE GENOMIC DNA]</scope>
    <source>
        <strain evidence="2 3">HMF4947</strain>
    </source>
</reference>
<feature type="chain" id="PRO_5029791535" evidence="1">
    <location>
        <begin position="21"/>
        <end position="323"/>
    </location>
</feature>
<keyword evidence="3" id="KW-1185">Reference proteome</keyword>
<dbReference type="AlphaFoldDB" id="A0A7K1TK14"/>
<evidence type="ECO:0000256" key="1">
    <source>
        <dbReference type="SAM" id="SignalP"/>
    </source>
</evidence>
<feature type="signal peptide" evidence="1">
    <location>
        <begin position="1"/>
        <end position="20"/>
    </location>
</feature>
<evidence type="ECO:0000313" key="3">
    <source>
        <dbReference type="Proteomes" id="UP000441336"/>
    </source>
</evidence>
<sequence>MQKQLLLAIMLSLGIGSAAAQNSAPDARLPALQSTQPLPAQYPPSALKSDFSTALTRADTARAIHELFRSRRGGGTGWLAFGTAGILASTLPAQQTTSAGVWTPGVVAGSAFMLLGIKKRIQFRPGRERQVLRELAATGHLPANVARRLHGNFAPIHATVSAENPLLAYGSVPTTSAANPAAPTPAQLLADARQDTLDAVQGFFNAKRFGGQLPLILALPGLRLMTGASNTNTSPSPYIQTQNSEPGAGQVAAGLALMAGGVVYMFLHNAPYTDAKFEILRNGYLAGQPLSPAIRRQLKPKHLAQGRAYRERLERKAARRAKR</sequence>
<keyword evidence="1" id="KW-0732">Signal</keyword>
<organism evidence="2 3">
    <name type="scientific">Hymenobacter ginkgonis</name>
    <dbReference type="NCBI Taxonomy" id="2682976"/>
    <lineage>
        <taxon>Bacteria</taxon>
        <taxon>Pseudomonadati</taxon>
        <taxon>Bacteroidota</taxon>
        <taxon>Cytophagia</taxon>
        <taxon>Cytophagales</taxon>
        <taxon>Hymenobacteraceae</taxon>
        <taxon>Hymenobacter</taxon>
    </lineage>
</organism>
<proteinExistence type="predicted"/>
<protein>
    <submittedName>
        <fullName evidence="2">Uncharacterized protein</fullName>
    </submittedName>
</protein>
<accession>A0A7K1TK14</accession>
<dbReference type="EMBL" id="WQKZ01000006">
    <property type="protein sequence ID" value="MVN78666.1"/>
    <property type="molecule type" value="Genomic_DNA"/>
</dbReference>
<evidence type="ECO:0000313" key="2">
    <source>
        <dbReference type="EMBL" id="MVN78666.1"/>
    </source>
</evidence>